<comment type="caution">
    <text evidence="2">The sequence shown here is derived from an EMBL/GenBank/DDBJ whole genome shotgun (WGS) entry which is preliminary data.</text>
</comment>
<sequence>MRILIPVLALMAAACTPMPGTVADPAKPVQSAEAGACAARGGTLRPVGRMQSMQCIVSYADAGKRCTDGDQCEGDCRVEGNTGIAEGGTVTAGVCQVDSNRFGCFTTVKNGRAEATLCVD</sequence>
<keyword evidence="3" id="KW-1185">Reference proteome</keyword>
<dbReference type="PROSITE" id="PS51257">
    <property type="entry name" value="PROKAR_LIPOPROTEIN"/>
    <property type="match status" value="1"/>
</dbReference>
<dbReference type="AlphaFoldDB" id="A0A7W9CFZ6"/>
<reference evidence="2 3" key="1">
    <citation type="submission" date="2020-08" db="EMBL/GenBank/DDBJ databases">
        <title>Genomic Encyclopedia of Type Strains, Phase IV (KMG-IV): sequencing the most valuable type-strain genomes for metagenomic binning, comparative biology and taxonomic classification.</title>
        <authorList>
            <person name="Goeker M."/>
        </authorList>
    </citation>
    <scope>NUCLEOTIDE SEQUENCE [LARGE SCALE GENOMIC DNA]</scope>
    <source>
        <strain evidence="2 3">DSM 4737</strain>
    </source>
</reference>
<name>A0A7W9CFZ6_9CAUL</name>
<evidence type="ECO:0000313" key="3">
    <source>
        <dbReference type="Proteomes" id="UP000545037"/>
    </source>
</evidence>
<protein>
    <submittedName>
        <fullName evidence="2">Putative hemolysin</fullName>
    </submittedName>
</protein>
<proteinExistence type="predicted"/>
<dbReference type="EMBL" id="JACHOR010000001">
    <property type="protein sequence ID" value="MBB5744965.1"/>
    <property type="molecule type" value="Genomic_DNA"/>
</dbReference>
<organism evidence="2 3">
    <name type="scientific">Brevundimonas variabilis</name>
    <dbReference type="NCBI Taxonomy" id="74312"/>
    <lineage>
        <taxon>Bacteria</taxon>
        <taxon>Pseudomonadati</taxon>
        <taxon>Pseudomonadota</taxon>
        <taxon>Alphaproteobacteria</taxon>
        <taxon>Caulobacterales</taxon>
        <taxon>Caulobacteraceae</taxon>
        <taxon>Brevundimonas</taxon>
    </lineage>
</organism>
<feature type="chain" id="PRO_5031078683" evidence="1">
    <location>
        <begin position="23"/>
        <end position="120"/>
    </location>
</feature>
<keyword evidence="1" id="KW-0732">Signal</keyword>
<dbReference type="Proteomes" id="UP000545037">
    <property type="component" value="Unassembled WGS sequence"/>
</dbReference>
<dbReference type="RefSeq" id="WP_183211912.1">
    <property type="nucleotide sequence ID" value="NZ_JACHOR010000001.1"/>
</dbReference>
<evidence type="ECO:0000313" key="2">
    <source>
        <dbReference type="EMBL" id="MBB5744965.1"/>
    </source>
</evidence>
<evidence type="ECO:0000256" key="1">
    <source>
        <dbReference type="SAM" id="SignalP"/>
    </source>
</evidence>
<gene>
    <name evidence="2" type="ORF">GGR13_000537</name>
</gene>
<feature type="signal peptide" evidence="1">
    <location>
        <begin position="1"/>
        <end position="22"/>
    </location>
</feature>
<accession>A0A7W9CFZ6</accession>